<name>A0A5A7U6Z2_CUCMM</name>
<comment type="caution">
    <text evidence="1">The sequence shown here is derived from an EMBL/GenBank/DDBJ whole genome shotgun (WGS) entry which is preliminary data.</text>
</comment>
<organism evidence="1 3">
    <name type="scientific">Cucumis melo var. makuwa</name>
    <name type="common">Oriental melon</name>
    <dbReference type="NCBI Taxonomy" id="1194695"/>
    <lineage>
        <taxon>Eukaryota</taxon>
        <taxon>Viridiplantae</taxon>
        <taxon>Streptophyta</taxon>
        <taxon>Embryophyta</taxon>
        <taxon>Tracheophyta</taxon>
        <taxon>Spermatophyta</taxon>
        <taxon>Magnoliopsida</taxon>
        <taxon>eudicotyledons</taxon>
        <taxon>Gunneridae</taxon>
        <taxon>Pentapetalae</taxon>
        <taxon>rosids</taxon>
        <taxon>fabids</taxon>
        <taxon>Cucurbitales</taxon>
        <taxon>Cucurbitaceae</taxon>
        <taxon>Benincaseae</taxon>
        <taxon>Cucumis</taxon>
    </lineage>
</organism>
<gene>
    <name evidence="2" type="ORF">E5676_scaffold1154G00250</name>
    <name evidence="1" type="ORF">E6C27_scaffold511G00230</name>
</gene>
<sequence length="63" mass="7436">MLHIKQLSDNKKAEWTDTTTHFNLWTEEALEYYFNTALGDFPDKQGWGDVNYGIGCISIREHW</sequence>
<evidence type="ECO:0000313" key="1">
    <source>
        <dbReference type="EMBL" id="KAA0051084.1"/>
    </source>
</evidence>
<dbReference type="Proteomes" id="UP000321947">
    <property type="component" value="Unassembled WGS sequence"/>
</dbReference>
<evidence type="ECO:0000313" key="3">
    <source>
        <dbReference type="Proteomes" id="UP000321393"/>
    </source>
</evidence>
<dbReference type="Proteomes" id="UP000321393">
    <property type="component" value="Unassembled WGS sequence"/>
</dbReference>
<reference evidence="3 4" key="1">
    <citation type="submission" date="2019-08" db="EMBL/GenBank/DDBJ databases">
        <title>Draft genome sequences of two oriental melons (Cucumis melo L. var makuwa).</title>
        <authorList>
            <person name="Kwon S.-Y."/>
        </authorList>
    </citation>
    <scope>NUCLEOTIDE SEQUENCE [LARGE SCALE GENOMIC DNA]</scope>
    <source>
        <strain evidence="4">cv. Chang Bougi</strain>
        <strain evidence="3">cv. SW 3</strain>
        <tissue evidence="1">Leaf</tissue>
    </source>
</reference>
<dbReference type="AlphaFoldDB" id="A0A5A7U6Z2"/>
<proteinExistence type="predicted"/>
<evidence type="ECO:0000313" key="4">
    <source>
        <dbReference type="Proteomes" id="UP000321947"/>
    </source>
</evidence>
<evidence type="ECO:0000313" key="2">
    <source>
        <dbReference type="EMBL" id="TYK02727.1"/>
    </source>
</evidence>
<protein>
    <submittedName>
        <fullName evidence="1">Ulp1-like peptidase</fullName>
    </submittedName>
</protein>
<dbReference type="EMBL" id="SSTD01015385">
    <property type="protein sequence ID" value="TYK02727.1"/>
    <property type="molecule type" value="Genomic_DNA"/>
</dbReference>
<dbReference type="EMBL" id="SSTE01011342">
    <property type="protein sequence ID" value="KAA0051084.1"/>
    <property type="molecule type" value="Genomic_DNA"/>
</dbReference>
<accession>A0A5A7U6Z2</accession>